<dbReference type="Pfam" id="PF01042">
    <property type="entry name" value="Ribonuc_L-PSP"/>
    <property type="match status" value="1"/>
</dbReference>
<dbReference type="SUPFAM" id="SSF55298">
    <property type="entry name" value="YjgF-like"/>
    <property type="match status" value="1"/>
</dbReference>
<evidence type="ECO:0000313" key="2">
    <source>
        <dbReference type="Proteomes" id="UP000049983"/>
    </source>
</evidence>
<dbReference type="EMBL" id="CXWC01000001">
    <property type="protein sequence ID" value="CTQ64381.1"/>
    <property type="molecule type" value="Genomic_DNA"/>
</dbReference>
<keyword evidence="2" id="KW-1185">Reference proteome</keyword>
<dbReference type="GeneID" id="97667827"/>
<accession>A0A0M6ZCQ7</accession>
<proteinExistence type="predicted"/>
<dbReference type="OrthoDB" id="583118at2"/>
<dbReference type="InterPro" id="IPR006175">
    <property type="entry name" value="YjgF/YER057c/UK114"/>
</dbReference>
<dbReference type="Gene3D" id="3.30.1330.40">
    <property type="entry name" value="RutC-like"/>
    <property type="match status" value="1"/>
</dbReference>
<evidence type="ECO:0000313" key="1">
    <source>
        <dbReference type="EMBL" id="CTQ64381.1"/>
    </source>
</evidence>
<keyword evidence="1" id="KW-0378">Hydrolase</keyword>
<dbReference type="Proteomes" id="UP000049983">
    <property type="component" value="Unassembled WGS sequence"/>
</dbReference>
<dbReference type="PANTHER" id="PTHR43857:SF1">
    <property type="entry name" value="YJGH FAMILY PROTEIN"/>
    <property type="match status" value="1"/>
</dbReference>
<dbReference type="RefSeq" id="WP_055116246.1">
    <property type="nucleotide sequence ID" value="NZ_CANMGD010000006.1"/>
</dbReference>
<dbReference type="AlphaFoldDB" id="A0A0M6ZCQ7"/>
<dbReference type="PANTHER" id="PTHR43857">
    <property type="entry name" value="BLR7761 PROTEIN"/>
    <property type="match status" value="1"/>
</dbReference>
<dbReference type="CDD" id="cd00448">
    <property type="entry name" value="YjgF_YER057c_UK114_family"/>
    <property type="match status" value="1"/>
</dbReference>
<dbReference type="STRING" id="311410.LA5095_02994"/>
<protein>
    <submittedName>
        <fullName evidence="1">Putative reactive intermediate deaminase TdcF</fullName>
        <ecNumber evidence="1">3.5.4.-</ecNumber>
    </submittedName>
</protein>
<sequence length="124" mass="13321">MTISRQNFEDLGMPVGPYTHAVRHENTIFTSGFTAFGTQAQAASAEEQTHATLSQLSFLAGQYGKTLSDLVKVTVFVTDPSDIPGIRHALTEAYGKNVPASSLVMVAGLFSPDLRVEMEAIFGL</sequence>
<dbReference type="InterPro" id="IPR035959">
    <property type="entry name" value="RutC-like_sf"/>
</dbReference>
<dbReference type="GO" id="GO:0016787">
    <property type="term" value="F:hydrolase activity"/>
    <property type="evidence" value="ECO:0007669"/>
    <property type="project" value="UniProtKB-KW"/>
</dbReference>
<dbReference type="EC" id="3.5.4.-" evidence="1"/>
<organism evidence="1 2">
    <name type="scientific">Roseibium album</name>
    <dbReference type="NCBI Taxonomy" id="311410"/>
    <lineage>
        <taxon>Bacteria</taxon>
        <taxon>Pseudomonadati</taxon>
        <taxon>Pseudomonadota</taxon>
        <taxon>Alphaproteobacteria</taxon>
        <taxon>Hyphomicrobiales</taxon>
        <taxon>Stappiaceae</taxon>
        <taxon>Roseibium</taxon>
    </lineage>
</organism>
<reference evidence="2" key="1">
    <citation type="submission" date="2015-07" db="EMBL/GenBank/DDBJ databases">
        <authorList>
            <person name="Rodrigo-Torres Lidia"/>
            <person name="Arahal R.David."/>
        </authorList>
    </citation>
    <scope>NUCLEOTIDE SEQUENCE [LARGE SCALE GENOMIC DNA]</scope>
    <source>
        <strain evidence="2">CECT 5096</strain>
    </source>
</reference>
<name>A0A0M6ZCQ7_9HYPH</name>
<gene>
    <name evidence="1" type="primary">tdcF</name>
    <name evidence="1" type="ORF">LA5096_00363</name>
</gene>